<keyword evidence="2" id="KW-0479">Metal-binding</keyword>
<protein>
    <submittedName>
        <fullName evidence="8">2OG-Fe(II) oxygenase</fullName>
    </submittedName>
</protein>
<evidence type="ECO:0000313" key="9">
    <source>
        <dbReference type="Proteomes" id="UP001595897"/>
    </source>
</evidence>
<keyword evidence="9" id="KW-1185">Reference proteome</keyword>
<evidence type="ECO:0000256" key="2">
    <source>
        <dbReference type="ARBA" id="ARBA00022723"/>
    </source>
</evidence>
<dbReference type="InterPro" id="IPR005123">
    <property type="entry name" value="Oxoglu/Fe-dep_dioxygenase_dom"/>
</dbReference>
<evidence type="ECO:0000256" key="3">
    <source>
        <dbReference type="ARBA" id="ARBA00022896"/>
    </source>
</evidence>
<organism evidence="8 9">
    <name type="scientific">Glaciecola siphonariae</name>
    <dbReference type="NCBI Taxonomy" id="521012"/>
    <lineage>
        <taxon>Bacteria</taxon>
        <taxon>Pseudomonadati</taxon>
        <taxon>Pseudomonadota</taxon>
        <taxon>Gammaproteobacteria</taxon>
        <taxon>Alteromonadales</taxon>
        <taxon>Alteromonadaceae</taxon>
        <taxon>Glaciecola</taxon>
    </lineage>
</organism>
<accession>A0ABV9LRC4</accession>
<evidence type="ECO:0000256" key="5">
    <source>
        <dbReference type="ARBA" id="ARBA00023002"/>
    </source>
</evidence>
<keyword evidence="5" id="KW-0560">Oxidoreductase</keyword>
<dbReference type="EMBL" id="JBHSGU010000002">
    <property type="protein sequence ID" value="MFC4699051.1"/>
    <property type="molecule type" value="Genomic_DNA"/>
</dbReference>
<dbReference type="InterPro" id="IPR044862">
    <property type="entry name" value="Pro_4_hyd_alph_FE2OG_OXY"/>
</dbReference>
<dbReference type="PROSITE" id="PS51471">
    <property type="entry name" value="FE2OG_OXY"/>
    <property type="match status" value="1"/>
</dbReference>
<gene>
    <name evidence="8" type="ORF">ACFO4O_02640</name>
</gene>
<comment type="caution">
    <text evidence="8">The sequence shown here is derived from an EMBL/GenBank/DDBJ whole genome shotgun (WGS) entry which is preliminary data.</text>
</comment>
<dbReference type="PANTHER" id="PTHR12907:SF26">
    <property type="entry name" value="HIF PROLYL HYDROXYLASE, ISOFORM C"/>
    <property type="match status" value="1"/>
</dbReference>
<dbReference type="InterPro" id="IPR051559">
    <property type="entry name" value="HIF_prolyl_hydroxylases"/>
</dbReference>
<dbReference type="RefSeq" id="WP_382405773.1">
    <property type="nucleotide sequence ID" value="NZ_JBHSGU010000002.1"/>
</dbReference>
<keyword evidence="6" id="KW-0408">Iron</keyword>
<keyword evidence="4" id="KW-0223">Dioxygenase</keyword>
<feature type="domain" description="Fe2OG dioxygenase" evidence="7">
    <location>
        <begin position="115"/>
        <end position="217"/>
    </location>
</feature>
<dbReference type="Proteomes" id="UP001595897">
    <property type="component" value="Unassembled WGS sequence"/>
</dbReference>
<evidence type="ECO:0000313" key="8">
    <source>
        <dbReference type="EMBL" id="MFC4699051.1"/>
    </source>
</evidence>
<sequence length="229" mass="26176">MTALLKSQKANSNTYACEYDGIEHLFECIAQDILHQGFSVQKKALPLPLADILHYHLTNMPDNKFSDAAIGRQLAQQQNTSIRSDEIAWINGDSPAGTQWLKFTSELQIYLNRRLFLGLFSFESHFAHYAPGRFYKRHVDAFKGEANRVLSLVTYLNKDWNDADGGELVIYQNDKDKSGITVYPEYGTLTFFLSEQYPHEVKPAKRDRYSIAGWFRLNSSTAERVDPPS</sequence>
<dbReference type="Gene3D" id="2.60.120.620">
    <property type="entry name" value="q2cbj1_9rhob like domain"/>
    <property type="match status" value="1"/>
</dbReference>
<dbReference type="Pfam" id="PF13640">
    <property type="entry name" value="2OG-FeII_Oxy_3"/>
    <property type="match status" value="1"/>
</dbReference>
<reference evidence="9" key="1">
    <citation type="journal article" date="2019" name="Int. J. Syst. Evol. Microbiol.">
        <title>The Global Catalogue of Microorganisms (GCM) 10K type strain sequencing project: providing services to taxonomists for standard genome sequencing and annotation.</title>
        <authorList>
            <consortium name="The Broad Institute Genomics Platform"/>
            <consortium name="The Broad Institute Genome Sequencing Center for Infectious Disease"/>
            <person name="Wu L."/>
            <person name="Ma J."/>
        </authorList>
    </citation>
    <scope>NUCLEOTIDE SEQUENCE [LARGE SCALE GENOMIC DNA]</scope>
    <source>
        <strain evidence="9">KACC 12507</strain>
    </source>
</reference>
<dbReference type="InterPro" id="IPR006620">
    <property type="entry name" value="Pro_4_hyd_alph"/>
</dbReference>
<evidence type="ECO:0000256" key="6">
    <source>
        <dbReference type="ARBA" id="ARBA00023004"/>
    </source>
</evidence>
<proteinExistence type="predicted"/>
<dbReference type="PANTHER" id="PTHR12907">
    <property type="entry name" value="EGL NINE HOMOLOG-RELATED"/>
    <property type="match status" value="1"/>
</dbReference>
<name>A0ABV9LRC4_9ALTE</name>
<comment type="cofactor">
    <cofactor evidence="1">
        <name>L-ascorbate</name>
        <dbReference type="ChEBI" id="CHEBI:38290"/>
    </cofactor>
</comment>
<evidence type="ECO:0000259" key="7">
    <source>
        <dbReference type="PROSITE" id="PS51471"/>
    </source>
</evidence>
<evidence type="ECO:0000256" key="1">
    <source>
        <dbReference type="ARBA" id="ARBA00001961"/>
    </source>
</evidence>
<dbReference type="SMART" id="SM00702">
    <property type="entry name" value="P4Hc"/>
    <property type="match status" value="1"/>
</dbReference>
<keyword evidence="3" id="KW-0847">Vitamin C</keyword>
<evidence type="ECO:0000256" key="4">
    <source>
        <dbReference type="ARBA" id="ARBA00022964"/>
    </source>
</evidence>